<accession>A0AAJ1J9W2</accession>
<gene>
    <name evidence="2" type="ORF">KKJ01_16770</name>
</gene>
<feature type="compositionally biased region" description="Gly residues" evidence="1">
    <location>
        <begin position="1"/>
        <end position="11"/>
    </location>
</feature>
<protein>
    <submittedName>
        <fullName evidence="2">Uncharacterized protein</fullName>
    </submittedName>
</protein>
<evidence type="ECO:0000313" key="2">
    <source>
        <dbReference type="EMBL" id="MDE1479835.1"/>
    </source>
</evidence>
<organism evidence="2 3">
    <name type="scientific">Xenorhabdus bovienii</name>
    <name type="common">Xenorhabdus nematophila subsp. bovienii</name>
    <dbReference type="NCBI Taxonomy" id="40576"/>
    <lineage>
        <taxon>Bacteria</taxon>
        <taxon>Pseudomonadati</taxon>
        <taxon>Pseudomonadota</taxon>
        <taxon>Gammaproteobacteria</taxon>
        <taxon>Enterobacterales</taxon>
        <taxon>Morganellaceae</taxon>
        <taxon>Xenorhabdus</taxon>
    </lineage>
</organism>
<reference evidence="2" key="2">
    <citation type="journal article" date="2022" name="J. Evol. Biol.">
        <title>Pre- and post-association barriers to host switching in sympatric mutualists.</title>
        <authorList>
            <person name="Dinges Z.M."/>
            <person name="Phillips R.K."/>
            <person name="Lively C.M."/>
            <person name="Bashey F."/>
        </authorList>
    </citation>
    <scope>NUCLEOTIDE SEQUENCE</scope>
    <source>
        <strain evidence="2">MC_266_E_2016</strain>
    </source>
</reference>
<name>A0AAJ1J9W2_XENBV</name>
<evidence type="ECO:0000313" key="3">
    <source>
        <dbReference type="Proteomes" id="UP001222434"/>
    </source>
</evidence>
<dbReference type="EMBL" id="JAILSO010000076">
    <property type="protein sequence ID" value="MDE1479835.1"/>
    <property type="molecule type" value="Genomic_DNA"/>
</dbReference>
<reference evidence="2" key="1">
    <citation type="submission" date="2021-08" db="EMBL/GenBank/DDBJ databases">
        <authorList>
            <person name="Papudeshi B."/>
            <person name="Bashey-Visser F."/>
        </authorList>
    </citation>
    <scope>NUCLEOTIDE SEQUENCE</scope>
    <source>
        <strain evidence="2">MC_266_E_2016</strain>
    </source>
</reference>
<feature type="region of interest" description="Disordered" evidence="1">
    <location>
        <begin position="1"/>
        <end position="52"/>
    </location>
</feature>
<evidence type="ECO:0000256" key="1">
    <source>
        <dbReference type="SAM" id="MobiDB-lite"/>
    </source>
</evidence>
<dbReference type="Proteomes" id="UP001222434">
    <property type="component" value="Unassembled WGS sequence"/>
</dbReference>
<comment type="caution">
    <text evidence="2">The sequence shown here is derived from an EMBL/GenBank/DDBJ whole genome shotgun (WGS) entry which is preliminary data.</text>
</comment>
<sequence>MQQGRGEGGKTGGRRPTSLQGLFAKDCLRSKQQKASTLCATPGDAEQRGRQT</sequence>
<dbReference type="AlphaFoldDB" id="A0AAJ1J9W2"/>
<dbReference type="RefSeq" id="WP_274713350.1">
    <property type="nucleotide sequence ID" value="NZ_JAILSO010000076.1"/>
</dbReference>
<proteinExistence type="predicted"/>